<name>A0A915HYY9_ROMCU</name>
<dbReference type="WBParaSite" id="nRc.2.0.1.t06787-RA">
    <property type="protein sequence ID" value="nRc.2.0.1.t06787-RA"/>
    <property type="gene ID" value="nRc.2.0.1.g06787"/>
</dbReference>
<proteinExistence type="predicted"/>
<organism evidence="1 2">
    <name type="scientific">Romanomermis culicivorax</name>
    <name type="common">Nematode worm</name>
    <dbReference type="NCBI Taxonomy" id="13658"/>
    <lineage>
        <taxon>Eukaryota</taxon>
        <taxon>Metazoa</taxon>
        <taxon>Ecdysozoa</taxon>
        <taxon>Nematoda</taxon>
        <taxon>Enoplea</taxon>
        <taxon>Dorylaimia</taxon>
        <taxon>Mermithida</taxon>
        <taxon>Mermithoidea</taxon>
        <taxon>Mermithidae</taxon>
        <taxon>Romanomermis</taxon>
    </lineage>
</organism>
<protein>
    <submittedName>
        <fullName evidence="2">Uncharacterized protein</fullName>
    </submittedName>
</protein>
<keyword evidence="1" id="KW-1185">Reference proteome</keyword>
<evidence type="ECO:0000313" key="2">
    <source>
        <dbReference type="WBParaSite" id="nRc.2.0.1.t06787-RA"/>
    </source>
</evidence>
<dbReference type="Proteomes" id="UP000887565">
    <property type="component" value="Unplaced"/>
</dbReference>
<reference evidence="2" key="1">
    <citation type="submission" date="2022-11" db="UniProtKB">
        <authorList>
            <consortium name="WormBaseParasite"/>
        </authorList>
    </citation>
    <scope>IDENTIFICATION</scope>
</reference>
<dbReference type="AlphaFoldDB" id="A0A915HYY9"/>
<accession>A0A915HYY9</accession>
<sequence length="113" mass="12359">MMGFLGVAVAVRSPASNRVHVNIPTRAQQEWSGLEVVPSSNGSAGFHSRARAVSQLVQQKCPGWKPIPWSNRKTLGVVGYSYVSDSHVVDSQLSKFPSERIPNWAIPNESSRT</sequence>
<evidence type="ECO:0000313" key="1">
    <source>
        <dbReference type="Proteomes" id="UP000887565"/>
    </source>
</evidence>